<sequence length="162" mass="17682">MKPAFPTTILALAMAGILAAGPVMADKGNKGNSGNQRNEHRDDDRKSKGDNDRHASGSNRHFEERQQVLVREYYVEHYRGRSCPPGLAKKHNGCMPPGLAKKWKVGHPLPREVIFYDVPQPLVMQIGPPPSGHRYVRVAGDILLIAIGTGVVVDAINDLGGM</sequence>
<protein>
    <submittedName>
        <fullName evidence="3">Ni/Co efflux regulator RcnB</fullName>
    </submittedName>
</protein>
<evidence type="ECO:0000313" key="3">
    <source>
        <dbReference type="EMBL" id="RLJ68593.1"/>
    </source>
</evidence>
<reference evidence="3 4" key="1">
    <citation type="submission" date="2018-10" db="EMBL/GenBank/DDBJ databases">
        <title>Genomic Encyclopedia of Type Strains, Phase IV (KMG-IV): sequencing the most valuable type-strain genomes for metagenomic binning, comparative biology and taxonomic classification.</title>
        <authorList>
            <person name="Goeker M."/>
        </authorList>
    </citation>
    <scope>NUCLEOTIDE SEQUENCE [LARGE SCALE GENOMIC DNA]</scope>
    <source>
        <strain evidence="3 4">DSM 26916</strain>
    </source>
</reference>
<evidence type="ECO:0000313" key="4">
    <source>
        <dbReference type="Proteomes" id="UP000268908"/>
    </source>
</evidence>
<keyword evidence="2" id="KW-0732">Signal</keyword>
<dbReference type="Gene3D" id="3.10.450.160">
    <property type="entry name" value="inner membrane protein cigr"/>
    <property type="match status" value="1"/>
</dbReference>
<dbReference type="OrthoDB" id="5432438at2"/>
<name>A0A497XKT0_9PROT</name>
<feature type="compositionally biased region" description="Basic and acidic residues" evidence="1">
    <location>
        <begin position="37"/>
        <end position="62"/>
    </location>
</feature>
<organism evidence="3 4">
    <name type="scientific">Sulfurisoma sediminicola</name>
    <dbReference type="NCBI Taxonomy" id="1381557"/>
    <lineage>
        <taxon>Bacteria</taxon>
        <taxon>Pseudomonadati</taxon>
        <taxon>Pseudomonadota</taxon>
        <taxon>Betaproteobacteria</taxon>
        <taxon>Nitrosomonadales</taxon>
        <taxon>Sterolibacteriaceae</taxon>
        <taxon>Sulfurisoma</taxon>
    </lineage>
</organism>
<evidence type="ECO:0000256" key="2">
    <source>
        <dbReference type="SAM" id="SignalP"/>
    </source>
</evidence>
<evidence type="ECO:0000256" key="1">
    <source>
        <dbReference type="SAM" id="MobiDB-lite"/>
    </source>
</evidence>
<feature type="signal peptide" evidence="2">
    <location>
        <begin position="1"/>
        <end position="25"/>
    </location>
</feature>
<dbReference type="Proteomes" id="UP000268908">
    <property type="component" value="Unassembled WGS sequence"/>
</dbReference>
<dbReference type="EMBL" id="RCCI01000004">
    <property type="protein sequence ID" value="RLJ68593.1"/>
    <property type="molecule type" value="Genomic_DNA"/>
</dbReference>
<dbReference type="AlphaFoldDB" id="A0A497XKT0"/>
<gene>
    <name evidence="3" type="ORF">DFR35_1161</name>
</gene>
<feature type="region of interest" description="Disordered" evidence="1">
    <location>
        <begin position="26"/>
        <end position="62"/>
    </location>
</feature>
<comment type="caution">
    <text evidence="3">The sequence shown here is derived from an EMBL/GenBank/DDBJ whole genome shotgun (WGS) entry which is preliminary data.</text>
</comment>
<dbReference type="RefSeq" id="WP_121240480.1">
    <property type="nucleotide sequence ID" value="NZ_BHVV01000002.1"/>
</dbReference>
<dbReference type="Pfam" id="PF11776">
    <property type="entry name" value="RcnB"/>
    <property type="match status" value="1"/>
</dbReference>
<accession>A0A497XKT0</accession>
<dbReference type="InterPro" id="IPR024572">
    <property type="entry name" value="RcnB"/>
</dbReference>
<keyword evidence="4" id="KW-1185">Reference proteome</keyword>
<proteinExistence type="predicted"/>
<feature type="chain" id="PRO_5019750303" evidence="2">
    <location>
        <begin position="26"/>
        <end position="162"/>
    </location>
</feature>